<keyword evidence="4" id="KW-0813">Transport</keyword>
<keyword evidence="5" id="KW-1003">Cell membrane</keyword>
<dbReference type="InterPro" id="IPR053716">
    <property type="entry name" value="Flag_assembly_chemotaxis_eff"/>
</dbReference>
<proteinExistence type="inferred from homology"/>
<keyword evidence="11" id="KW-0969">Cilium</keyword>
<dbReference type="Pfam" id="PF02050">
    <property type="entry name" value="FliJ"/>
    <property type="match status" value="1"/>
</dbReference>
<keyword evidence="11" id="KW-0966">Cell projection</keyword>
<evidence type="ECO:0000256" key="5">
    <source>
        <dbReference type="ARBA" id="ARBA00022475"/>
    </source>
</evidence>
<evidence type="ECO:0000256" key="6">
    <source>
        <dbReference type="ARBA" id="ARBA00022500"/>
    </source>
</evidence>
<dbReference type="GO" id="GO:0044781">
    <property type="term" value="P:bacterial-type flagellum organization"/>
    <property type="evidence" value="ECO:0007669"/>
    <property type="project" value="UniProtKB-KW"/>
</dbReference>
<dbReference type="GO" id="GO:0005886">
    <property type="term" value="C:plasma membrane"/>
    <property type="evidence" value="ECO:0007669"/>
    <property type="project" value="UniProtKB-SubCell"/>
</dbReference>
<keyword evidence="8" id="KW-0653">Protein transport</keyword>
<dbReference type="AlphaFoldDB" id="A0A2N0Z6M6"/>
<comment type="caution">
    <text evidence="11">The sequence shown here is derived from an EMBL/GenBank/DDBJ whole genome shotgun (WGS) entry which is preliminary data.</text>
</comment>
<dbReference type="InterPro" id="IPR012823">
    <property type="entry name" value="Flagell_FliJ"/>
</dbReference>
<keyword evidence="11" id="KW-0282">Flagellum</keyword>
<dbReference type="RefSeq" id="WP_101175489.1">
    <property type="nucleotide sequence ID" value="NZ_PISE01000006.1"/>
</dbReference>
<keyword evidence="6" id="KW-0145">Chemotaxis</keyword>
<organism evidence="11 12">
    <name type="scientific">Niallia nealsonii</name>
    <dbReference type="NCBI Taxonomy" id="115979"/>
    <lineage>
        <taxon>Bacteria</taxon>
        <taxon>Bacillati</taxon>
        <taxon>Bacillota</taxon>
        <taxon>Bacilli</taxon>
        <taxon>Bacillales</taxon>
        <taxon>Bacillaceae</taxon>
        <taxon>Niallia</taxon>
    </lineage>
</organism>
<evidence type="ECO:0000256" key="4">
    <source>
        <dbReference type="ARBA" id="ARBA00022448"/>
    </source>
</evidence>
<dbReference type="Proteomes" id="UP000233375">
    <property type="component" value="Unassembled WGS sequence"/>
</dbReference>
<evidence type="ECO:0000256" key="9">
    <source>
        <dbReference type="ARBA" id="ARBA00023136"/>
    </source>
</evidence>
<dbReference type="NCBIfam" id="TIGR02473">
    <property type="entry name" value="flagell_FliJ"/>
    <property type="match status" value="1"/>
</dbReference>
<evidence type="ECO:0000256" key="10">
    <source>
        <dbReference type="ARBA" id="ARBA00023225"/>
    </source>
</evidence>
<evidence type="ECO:0000256" key="8">
    <source>
        <dbReference type="ARBA" id="ARBA00022927"/>
    </source>
</evidence>
<accession>A0A2N0Z6M6</accession>
<keyword evidence="7" id="KW-1005">Bacterial flagellum biogenesis</keyword>
<dbReference type="Gene3D" id="1.10.287.1700">
    <property type="match status" value="1"/>
</dbReference>
<evidence type="ECO:0000256" key="3">
    <source>
        <dbReference type="ARBA" id="ARBA00020392"/>
    </source>
</evidence>
<evidence type="ECO:0000313" key="11">
    <source>
        <dbReference type="EMBL" id="PKG25168.1"/>
    </source>
</evidence>
<keyword evidence="12" id="KW-1185">Reference proteome</keyword>
<evidence type="ECO:0000256" key="1">
    <source>
        <dbReference type="ARBA" id="ARBA00004413"/>
    </source>
</evidence>
<evidence type="ECO:0000256" key="7">
    <source>
        <dbReference type="ARBA" id="ARBA00022795"/>
    </source>
</evidence>
<sequence length="150" mass="17944">MAYKYKFEKILTIKEREKEEVSTTYNQSVKRFEEAAEKLYEVLKKKEDLEQFQLEKLTTGLSVREIRHHQRFVGNLEKTIEHNQKMVVNARNTMSFYQEKLVEKNLEVKKYIKIKEKDFTKFIELEKALEAKQMDDISLQVYMQPGKLGG</sequence>
<dbReference type="GO" id="GO:0006935">
    <property type="term" value="P:chemotaxis"/>
    <property type="evidence" value="ECO:0007669"/>
    <property type="project" value="UniProtKB-KW"/>
</dbReference>
<protein>
    <recommendedName>
        <fullName evidence="3">Flagellar FliJ protein</fullName>
    </recommendedName>
</protein>
<dbReference type="GO" id="GO:0009288">
    <property type="term" value="C:bacterial-type flagellum"/>
    <property type="evidence" value="ECO:0007669"/>
    <property type="project" value="InterPro"/>
</dbReference>
<dbReference type="GO" id="GO:0071973">
    <property type="term" value="P:bacterial-type flagellum-dependent cell motility"/>
    <property type="evidence" value="ECO:0007669"/>
    <property type="project" value="InterPro"/>
</dbReference>
<evidence type="ECO:0000256" key="2">
    <source>
        <dbReference type="ARBA" id="ARBA00010004"/>
    </source>
</evidence>
<keyword evidence="10" id="KW-1006">Bacterial flagellum protein export</keyword>
<name>A0A2N0Z6M6_9BACI</name>
<dbReference type="OrthoDB" id="2968361at2"/>
<evidence type="ECO:0000313" key="12">
    <source>
        <dbReference type="Proteomes" id="UP000233375"/>
    </source>
</evidence>
<reference evidence="11 12" key="1">
    <citation type="journal article" date="2003" name="Int. J. Syst. Evol. Microbiol.">
        <title>Bacillus nealsonii sp. nov., isolated from a spacecraft-assembly facility, whose spores are gamma-radiation resistant.</title>
        <authorList>
            <person name="Venkateswaran K."/>
            <person name="Kempf M."/>
            <person name="Chen F."/>
            <person name="Satomi M."/>
            <person name="Nicholson W."/>
            <person name="Kern R."/>
        </authorList>
    </citation>
    <scope>NUCLEOTIDE SEQUENCE [LARGE SCALE GENOMIC DNA]</scope>
    <source>
        <strain evidence="11 12">FO-92</strain>
    </source>
</reference>
<dbReference type="GO" id="GO:0015031">
    <property type="term" value="P:protein transport"/>
    <property type="evidence" value="ECO:0007669"/>
    <property type="project" value="UniProtKB-KW"/>
</dbReference>
<keyword evidence="9" id="KW-0472">Membrane</keyword>
<comment type="subcellular location">
    <subcellularLocation>
        <location evidence="1">Cell membrane</location>
        <topology evidence="1">Peripheral membrane protein</topology>
        <orientation evidence="1">Cytoplasmic side</orientation>
    </subcellularLocation>
</comment>
<dbReference type="EMBL" id="PISE01000006">
    <property type="protein sequence ID" value="PKG25168.1"/>
    <property type="molecule type" value="Genomic_DNA"/>
</dbReference>
<comment type="similarity">
    <text evidence="2">Belongs to the FliJ family.</text>
</comment>
<gene>
    <name evidence="11" type="primary">fliJ</name>
    <name evidence="11" type="ORF">CWS01_02595</name>
</gene>